<dbReference type="AlphaFoldDB" id="A0A0F9TCR1"/>
<reference evidence="1" key="1">
    <citation type="journal article" date="2015" name="Nature">
        <title>Complex archaea that bridge the gap between prokaryotes and eukaryotes.</title>
        <authorList>
            <person name="Spang A."/>
            <person name="Saw J.H."/>
            <person name="Jorgensen S.L."/>
            <person name="Zaremba-Niedzwiedzka K."/>
            <person name="Martijn J."/>
            <person name="Lind A.E."/>
            <person name="van Eijk R."/>
            <person name="Schleper C."/>
            <person name="Guy L."/>
            <person name="Ettema T.J."/>
        </authorList>
    </citation>
    <scope>NUCLEOTIDE SEQUENCE</scope>
</reference>
<name>A0A0F9TCR1_9ZZZZ</name>
<gene>
    <name evidence="1" type="ORF">LCGC14_0364710</name>
</gene>
<sequence length="259" mass="29215">MLDKFGNQQLTSVAGMFGEFIDVALKRQDTFKSEDEDLITVTDELGRKTRVLDEPGLEVDPGKKKVDYSASLANWLDIAENSNPTPAEQQYIDVNRQLLGSGINLDAETIEPIIGGLKKTIDFEKPTEKELESPIDKIDNIILEHREKIEDLKKNPEVRMEEAVPGQTKKMFGLDFLASDIPAKPARYIKMQTDTLSGDVEEVEITKQEYLTLKKAQENREAIISDREAIIAKRELQKEKLLGRGFKATVNDDPLGIRK</sequence>
<accession>A0A0F9TCR1</accession>
<protein>
    <submittedName>
        <fullName evidence="1">Uncharacterized protein</fullName>
    </submittedName>
</protein>
<organism evidence="1">
    <name type="scientific">marine sediment metagenome</name>
    <dbReference type="NCBI Taxonomy" id="412755"/>
    <lineage>
        <taxon>unclassified sequences</taxon>
        <taxon>metagenomes</taxon>
        <taxon>ecological metagenomes</taxon>
    </lineage>
</organism>
<comment type="caution">
    <text evidence="1">The sequence shown here is derived from an EMBL/GenBank/DDBJ whole genome shotgun (WGS) entry which is preliminary data.</text>
</comment>
<dbReference type="EMBL" id="LAZR01000286">
    <property type="protein sequence ID" value="KKN76979.1"/>
    <property type="molecule type" value="Genomic_DNA"/>
</dbReference>
<evidence type="ECO:0000313" key="1">
    <source>
        <dbReference type="EMBL" id="KKN76979.1"/>
    </source>
</evidence>
<proteinExistence type="predicted"/>